<comment type="caution">
    <text evidence="2">The sequence shown here is derived from an EMBL/GenBank/DDBJ whole genome shotgun (WGS) entry which is preliminary data.</text>
</comment>
<organism evidence="2 3">
    <name type="scientific">Streptomyces prasinosporus</name>
    <dbReference type="NCBI Taxonomy" id="68256"/>
    <lineage>
        <taxon>Bacteria</taxon>
        <taxon>Bacillati</taxon>
        <taxon>Actinomycetota</taxon>
        <taxon>Actinomycetes</taxon>
        <taxon>Kitasatosporales</taxon>
        <taxon>Streptomycetaceae</taxon>
        <taxon>Streptomyces</taxon>
        <taxon>Streptomyces albogriseolus group</taxon>
    </lineage>
</organism>
<evidence type="ECO:0000259" key="1">
    <source>
        <dbReference type="Pfam" id="PF01526"/>
    </source>
</evidence>
<proteinExistence type="predicted"/>
<keyword evidence="3" id="KW-1185">Reference proteome</keyword>
<dbReference type="EMBL" id="BAAAXF010000074">
    <property type="protein sequence ID" value="GAA3503401.1"/>
    <property type="molecule type" value="Genomic_DNA"/>
</dbReference>
<protein>
    <recommendedName>
        <fullName evidence="1">Tn3 transposase DDE domain-containing protein</fullName>
    </recommendedName>
</protein>
<dbReference type="Pfam" id="PF01526">
    <property type="entry name" value="DDE_Tnp_Tn3"/>
    <property type="match status" value="1"/>
</dbReference>
<dbReference type="InterPro" id="IPR002513">
    <property type="entry name" value="Tn3_Tnp_DDE_dom"/>
</dbReference>
<accession>A0ABP6UAA0</accession>
<sequence length="82" mass="9142">MIRTVRLLRYLSDAQLRQRVTAAANKVEAFHGFSLRLGFGNRGVIADNDPVDIGARSPCSVERSSGPKPLCTRLRMPFSPWL</sequence>
<evidence type="ECO:0000313" key="2">
    <source>
        <dbReference type="EMBL" id="GAA3503401.1"/>
    </source>
</evidence>
<evidence type="ECO:0000313" key="3">
    <source>
        <dbReference type="Proteomes" id="UP001501455"/>
    </source>
</evidence>
<gene>
    <name evidence="2" type="ORF">GCM10019016_105110</name>
</gene>
<reference evidence="3" key="1">
    <citation type="journal article" date="2019" name="Int. J. Syst. Evol. Microbiol.">
        <title>The Global Catalogue of Microorganisms (GCM) 10K type strain sequencing project: providing services to taxonomists for standard genome sequencing and annotation.</title>
        <authorList>
            <consortium name="The Broad Institute Genomics Platform"/>
            <consortium name="The Broad Institute Genome Sequencing Center for Infectious Disease"/>
            <person name="Wu L."/>
            <person name="Ma J."/>
        </authorList>
    </citation>
    <scope>NUCLEOTIDE SEQUENCE [LARGE SCALE GENOMIC DNA]</scope>
    <source>
        <strain evidence="3">JCM 4816</strain>
    </source>
</reference>
<dbReference type="Proteomes" id="UP001501455">
    <property type="component" value="Unassembled WGS sequence"/>
</dbReference>
<name>A0ABP6UAA0_9ACTN</name>
<feature type="domain" description="Tn3 transposase DDE" evidence="1">
    <location>
        <begin position="2"/>
        <end position="57"/>
    </location>
</feature>
<dbReference type="RefSeq" id="WP_345584212.1">
    <property type="nucleotide sequence ID" value="NZ_BAAAXF010000074.1"/>
</dbReference>